<dbReference type="OMA" id="THGEMAC"/>
<dbReference type="PROSITE" id="PS51910">
    <property type="entry name" value="GH18_2"/>
    <property type="match status" value="1"/>
</dbReference>
<keyword evidence="11" id="KW-0119">Carbohydrate metabolism</keyword>
<comment type="subcellular location">
    <subcellularLocation>
        <location evidence="2">Cell membrane</location>
        <topology evidence="2">Lipid-anchor</topology>
        <topology evidence="2">GPI-anchor</topology>
    </subcellularLocation>
    <subcellularLocation>
        <location evidence="3">Secreted</location>
    </subcellularLocation>
</comment>
<dbReference type="InterPro" id="IPR017853">
    <property type="entry name" value="GH"/>
</dbReference>
<dbReference type="GO" id="GO:0006032">
    <property type="term" value="P:chitin catabolic process"/>
    <property type="evidence" value="ECO:0007669"/>
    <property type="project" value="UniProtKB-KW"/>
</dbReference>
<dbReference type="EC" id="3.2.1.14" evidence="4"/>
<evidence type="ECO:0000256" key="7">
    <source>
        <dbReference type="ARBA" id="ARBA00022622"/>
    </source>
</evidence>
<organism evidence="20 21">
    <name type="scientific">Ophiostoma piceae (strain UAMH 11346)</name>
    <name type="common">Sap stain fungus</name>
    <dbReference type="NCBI Taxonomy" id="1262450"/>
    <lineage>
        <taxon>Eukaryota</taxon>
        <taxon>Fungi</taxon>
        <taxon>Dikarya</taxon>
        <taxon>Ascomycota</taxon>
        <taxon>Pezizomycotina</taxon>
        <taxon>Sordariomycetes</taxon>
        <taxon>Sordariomycetidae</taxon>
        <taxon>Ophiostomatales</taxon>
        <taxon>Ophiostomataceae</taxon>
        <taxon>Ophiostoma</taxon>
    </lineage>
</organism>
<dbReference type="GO" id="GO:0005886">
    <property type="term" value="C:plasma membrane"/>
    <property type="evidence" value="ECO:0007669"/>
    <property type="project" value="UniProtKB-SubCell"/>
</dbReference>
<evidence type="ECO:0000256" key="9">
    <source>
        <dbReference type="ARBA" id="ARBA00023024"/>
    </source>
</evidence>
<dbReference type="InterPro" id="IPR001223">
    <property type="entry name" value="Glyco_hydro18_cat"/>
</dbReference>
<evidence type="ECO:0000256" key="16">
    <source>
        <dbReference type="RuleBase" id="RU004453"/>
    </source>
</evidence>
<dbReference type="HOGENOM" id="CLU_422827_0_0_1"/>
<dbReference type="Pfam" id="PF00704">
    <property type="entry name" value="Glyco_hydro_18"/>
    <property type="match status" value="1"/>
</dbReference>
<keyword evidence="8 15" id="KW-0378">Hydrolase</keyword>
<dbReference type="Proteomes" id="UP000016923">
    <property type="component" value="Unassembled WGS sequence"/>
</dbReference>
<evidence type="ECO:0000256" key="3">
    <source>
        <dbReference type="ARBA" id="ARBA00004613"/>
    </source>
</evidence>
<evidence type="ECO:0000256" key="17">
    <source>
        <dbReference type="SAM" id="MobiDB-lite"/>
    </source>
</evidence>
<gene>
    <name evidence="20" type="ORF">F503_00891</name>
</gene>
<accession>S3CNI6</accession>
<dbReference type="eggNOG" id="KOG4701">
    <property type="taxonomic scope" value="Eukaryota"/>
</dbReference>
<evidence type="ECO:0000256" key="10">
    <source>
        <dbReference type="ARBA" id="ARBA00023136"/>
    </source>
</evidence>
<dbReference type="SUPFAM" id="SSF51445">
    <property type="entry name" value="(Trans)glycosidases"/>
    <property type="match status" value="1"/>
</dbReference>
<feature type="region of interest" description="Disordered" evidence="17">
    <location>
        <begin position="508"/>
        <end position="532"/>
    </location>
</feature>
<feature type="compositionally biased region" description="Gly residues" evidence="17">
    <location>
        <begin position="336"/>
        <end position="349"/>
    </location>
</feature>
<feature type="chain" id="PRO_5004507360" description="chitinase" evidence="18">
    <location>
        <begin position="20"/>
        <end position="553"/>
    </location>
</feature>
<evidence type="ECO:0000256" key="12">
    <source>
        <dbReference type="ARBA" id="ARBA00023288"/>
    </source>
</evidence>
<keyword evidence="7" id="KW-0336">GPI-anchor</keyword>
<evidence type="ECO:0000256" key="6">
    <source>
        <dbReference type="ARBA" id="ARBA00022525"/>
    </source>
</evidence>
<dbReference type="GO" id="GO:0098552">
    <property type="term" value="C:side of membrane"/>
    <property type="evidence" value="ECO:0007669"/>
    <property type="project" value="UniProtKB-KW"/>
</dbReference>
<comment type="catalytic activity">
    <reaction evidence="1">
        <text>Random endo-hydrolysis of N-acetyl-beta-D-glucosaminide (1-&gt;4)-beta-linkages in chitin and chitodextrins.</text>
        <dbReference type="EC" id="3.2.1.14"/>
    </reaction>
</comment>
<dbReference type="InterPro" id="IPR050542">
    <property type="entry name" value="Glycosyl_Hydrlase18_Chitinase"/>
</dbReference>
<dbReference type="GO" id="GO:0008843">
    <property type="term" value="F:endochitinase activity"/>
    <property type="evidence" value="ECO:0007669"/>
    <property type="project" value="UniProtKB-EC"/>
</dbReference>
<evidence type="ECO:0000256" key="15">
    <source>
        <dbReference type="RuleBase" id="RU000489"/>
    </source>
</evidence>
<dbReference type="Gene3D" id="3.20.20.80">
    <property type="entry name" value="Glycosidases"/>
    <property type="match status" value="1"/>
</dbReference>
<dbReference type="GO" id="GO:0005576">
    <property type="term" value="C:extracellular region"/>
    <property type="evidence" value="ECO:0007669"/>
    <property type="project" value="UniProtKB-SubCell"/>
</dbReference>
<evidence type="ECO:0000256" key="8">
    <source>
        <dbReference type="ARBA" id="ARBA00022801"/>
    </source>
</evidence>
<name>S3CNI6_OPHP1</name>
<evidence type="ECO:0000256" key="14">
    <source>
        <dbReference type="ARBA" id="ARBA00023326"/>
    </source>
</evidence>
<dbReference type="PANTHER" id="PTHR45708:SF47">
    <property type="entry name" value="ENDOCHITINASE A"/>
    <property type="match status" value="1"/>
</dbReference>
<evidence type="ECO:0000256" key="4">
    <source>
        <dbReference type="ARBA" id="ARBA00012729"/>
    </source>
</evidence>
<dbReference type="AlphaFoldDB" id="S3CNI6"/>
<keyword evidence="18" id="KW-0732">Signal</keyword>
<evidence type="ECO:0000256" key="5">
    <source>
        <dbReference type="ARBA" id="ARBA00022475"/>
    </source>
</evidence>
<dbReference type="OrthoDB" id="6020543at2759"/>
<reference evidence="20 21" key="1">
    <citation type="journal article" date="2013" name="BMC Genomics">
        <title>The genome and transcriptome of the pine saprophyte Ophiostoma piceae, and a comparison with the bark beetle-associated pine pathogen Grosmannia clavigera.</title>
        <authorList>
            <person name="Haridas S."/>
            <person name="Wang Y."/>
            <person name="Lim L."/>
            <person name="Massoumi Alamouti S."/>
            <person name="Jackman S."/>
            <person name="Docking R."/>
            <person name="Robertson G."/>
            <person name="Birol I."/>
            <person name="Bohlmann J."/>
            <person name="Breuil C."/>
        </authorList>
    </citation>
    <scope>NUCLEOTIDE SEQUENCE [LARGE SCALE GENOMIC DNA]</scope>
    <source>
        <strain evidence="20 21">UAMH 11346</strain>
    </source>
</reference>
<dbReference type="PROSITE" id="PS01095">
    <property type="entry name" value="GH18_1"/>
    <property type="match status" value="1"/>
</dbReference>
<dbReference type="VEuPathDB" id="FungiDB:F503_00891"/>
<evidence type="ECO:0000313" key="21">
    <source>
        <dbReference type="Proteomes" id="UP000016923"/>
    </source>
</evidence>
<dbReference type="STRING" id="1262450.S3CNI6"/>
<evidence type="ECO:0000256" key="11">
    <source>
        <dbReference type="ARBA" id="ARBA00023277"/>
    </source>
</evidence>
<keyword evidence="14" id="KW-0624">Polysaccharide degradation</keyword>
<dbReference type="GO" id="GO:0000272">
    <property type="term" value="P:polysaccharide catabolic process"/>
    <property type="evidence" value="ECO:0007669"/>
    <property type="project" value="UniProtKB-KW"/>
</dbReference>
<feature type="region of interest" description="Disordered" evidence="17">
    <location>
        <begin position="336"/>
        <end position="357"/>
    </location>
</feature>
<keyword evidence="5" id="KW-1003">Cell membrane</keyword>
<protein>
    <recommendedName>
        <fullName evidence="4">chitinase</fullName>
        <ecNumber evidence="4">3.2.1.14</ecNumber>
    </recommendedName>
</protein>
<sequence length="553" mass="56869">MPSIKKTLLAAATASVVAAKSGQVNVYYGQQGSDELATVCESGVDYVTLAFVNVSPENGGASGYAGDNFANHCWAGYYDDSVLLKDCPPITNGWQTCKDNGVKLILSIGGVFSSGSNYTVSTDANAVDFANFLWGSFGPYDPTYDGPRPFDVDGVHNSVDGFDFDIEEKFDDESTWNTLITTLRAKYTTVSGDYLITAAPQCPYKDSSFQMTEIIAGSKFDIIWVQFYNNPVCDGLNGGFNFDDWVSHLDATVNSDTPIFIGLPASENAAGSGYLTPKEFEDLIVQYRNNDRFGGVMLWDEYFGFNNEFETPKGESNYVQLAIGLVDGSIPGTVSTGGAGSGSGSGSGSGAASSGYTTSTVRSTVTSTILSCAPTVTNCPYGKVTTSVIDLYTTVCPISEAATTPAAGAPGAPGASAVPLTVSTIYSTSYETITSCAPEVTNCPARVSSHVVPVATTTIYAPASAPVVGNVAVPSSSAVFVGGHYSNSSATLVTVVAGSTGASVPVGASSPSGTAGGSRVPTAPSSPVTAGAGKVSSQVGLVALLAAGVMMML</sequence>
<keyword evidence="6" id="KW-0964">Secreted</keyword>
<dbReference type="InterPro" id="IPR001579">
    <property type="entry name" value="Glyco_hydro_18_chit_AS"/>
</dbReference>
<dbReference type="EMBL" id="KE148149">
    <property type="protein sequence ID" value="EPE08108.1"/>
    <property type="molecule type" value="Genomic_DNA"/>
</dbReference>
<evidence type="ECO:0000256" key="2">
    <source>
        <dbReference type="ARBA" id="ARBA00004609"/>
    </source>
</evidence>
<keyword evidence="13 15" id="KW-0326">Glycosidase</keyword>
<evidence type="ECO:0000256" key="18">
    <source>
        <dbReference type="SAM" id="SignalP"/>
    </source>
</evidence>
<evidence type="ECO:0000313" key="20">
    <source>
        <dbReference type="EMBL" id="EPE08108.1"/>
    </source>
</evidence>
<evidence type="ECO:0000256" key="13">
    <source>
        <dbReference type="ARBA" id="ARBA00023295"/>
    </source>
</evidence>
<keyword evidence="21" id="KW-1185">Reference proteome</keyword>
<keyword evidence="12" id="KW-0449">Lipoprotein</keyword>
<comment type="similarity">
    <text evidence="16">Belongs to the glycosyl hydrolase 18 family.</text>
</comment>
<feature type="domain" description="GH18" evidence="19">
    <location>
        <begin position="22"/>
        <end position="329"/>
    </location>
</feature>
<keyword evidence="10" id="KW-0472">Membrane</keyword>
<proteinExistence type="inferred from homology"/>
<dbReference type="PANTHER" id="PTHR45708">
    <property type="entry name" value="ENDOCHITINASE"/>
    <property type="match status" value="1"/>
</dbReference>
<keyword evidence="7" id="KW-0325">Glycoprotein</keyword>
<keyword evidence="9" id="KW-0146">Chitin degradation</keyword>
<feature type="signal peptide" evidence="18">
    <location>
        <begin position="1"/>
        <end position="19"/>
    </location>
</feature>
<evidence type="ECO:0000259" key="19">
    <source>
        <dbReference type="PROSITE" id="PS51910"/>
    </source>
</evidence>
<evidence type="ECO:0000256" key="1">
    <source>
        <dbReference type="ARBA" id="ARBA00000822"/>
    </source>
</evidence>